<accession>A0A8S5SI50</accession>
<evidence type="ECO:0000313" key="1">
    <source>
        <dbReference type="EMBL" id="DAF50697.1"/>
    </source>
</evidence>
<dbReference type="EMBL" id="BK032600">
    <property type="protein sequence ID" value="DAF50697.1"/>
    <property type="molecule type" value="Genomic_DNA"/>
</dbReference>
<name>A0A8S5SI50_9CAUD</name>
<proteinExistence type="predicted"/>
<reference evidence="1" key="1">
    <citation type="journal article" date="2021" name="Proc. Natl. Acad. Sci. U.S.A.">
        <title>A Catalog of Tens of Thousands of Viruses from Human Metagenomes Reveals Hidden Associations with Chronic Diseases.</title>
        <authorList>
            <person name="Tisza M.J."/>
            <person name="Buck C.B."/>
        </authorList>
    </citation>
    <scope>NUCLEOTIDE SEQUENCE</scope>
    <source>
        <strain evidence="1">Ct04y17</strain>
    </source>
</reference>
<protein>
    <submittedName>
        <fullName evidence="1">Uncharacterized protein</fullName>
    </submittedName>
</protein>
<sequence length="31" mass="3738">MLHIKIVHCFFLWVRGYNHNPPPYRLSVRGS</sequence>
<organism evidence="1">
    <name type="scientific">Myoviridae sp. ct04y17</name>
    <dbReference type="NCBI Taxonomy" id="2827652"/>
    <lineage>
        <taxon>Viruses</taxon>
        <taxon>Duplodnaviria</taxon>
        <taxon>Heunggongvirae</taxon>
        <taxon>Uroviricota</taxon>
        <taxon>Caudoviricetes</taxon>
    </lineage>
</organism>